<feature type="region of interest" description="Disordered" evidence="2">
    <location>
        <begin position="1"/>
        <end position="26"/>
    </location>
</feature>
<dbReference type="OrthoDB" id="419631at2759"/>
<reference evidence="3" key="1">
    <citation type="submission" date="2022-07" db="EMBL/GenBank/DDBJ databases">
        <title>Phylogenomic reconstructions and comparative analyses of Kickxellomycotina fungi.</title>
        <authorList>
            <person name="Reynolds N.K."/>
            <person name="Stajich J.E."/>
            <person name="Barry K."/>
            <person name="Grigoriev I.V."/>
            <person name="Crous P."/>
            <person name="Smith M.E."/>
        </authorList>
    </citation>
    <scope>NUCLEOTIDE SEQUENCE</scope>
    <source>
        <strain evidence="3">NRRL 3115</strain>
    </source>
</reference>
<evidence type="ECO:0008006" key="5">
    <source>
        <dbReference type="Google" id="ProtNLM"/>
    </source>
</evidence>
<evidence type="ECO:0000256" key="1">
    <source>
        <dbReference type="SAM" id="Coils"/>
    </source>
</evidence>
<accession>A0A9W8KW97</accession>
<sequence>MTSYAGGRDIFKPTNTDIPPPGAYDVYSPENPYKRYGFLTKDERFKYPKSDEVASYAETDSTAHSTSRTGSSQATYRRPTVGSSTINAIRAEESRLKREIEHYHRLLTQQQQDASKEVQRLNDKIRMTEDKAKELLRERSELKQRLLKRESDLRAKEKERELLAERLEKQQLSSAPAHPKTEKTLKELSEFANTMNPKLKAALDHSRRTNEEDKRRIRQLEQKIRKLDQEKEDVETQFRQMGEQDYPRQLKSAERELRIQEEQYRESVRKLQVSLQEAKDKATRYMNELGEATVHNTALENELQLVSEREQDKVADYNKQLETAMDKLTMTEARLADLERLSKQRVEESERMLKAANGHIAELKSEIERLEAEREEIQREMKGKIRELMNDYKTAKREFESSVKGADDDRSKRLADSQLRLERATKECLDLKTEISELRSVLLKKEISWKDKKLELEGDLRAAASDYEALQNQMVDQEKRFDEHLRGLEEKARKKEKAWNHERIGIIEKLDAAHKEGFKLRDELDNLQKETAQVKADCEADLKHMKFELDEALASAESHMAKWEEERRELVSAHADEAAGMKEEYDILEQRLHDDRFSLENQLQDARDEIEALQDAHDVEMVARNSQVAKAEEELERAVQTLQRLEEELAEEKTRYSTQVEDIRASFKEEQLESQNTVSLLQDELHAAQQRVEEAINEAESRNMEVEDLGLENRTLSSRVQELEETNDELLNDCASLQNLVDELSAGNTYAEDERDDAVAHYVELMHEIDQKHRAEKSKWEAERKAMQDRLDRYKYRDTMHAIQQEYLLDTLDTTEAARLHMVQEARSLYGELQDQEMIVCEYGDAGTELAEDLQRLLSLSGSTDGRYGDAADVEHLEADIRALAQQSFVEAVQRAQAAQIARVHIEGELQELRYMRAQGHIVESAGEMSAQFKVEVAKLEHDLSNARTDYRDLQALATANRSAFETQLADMQAKVAELQANGGLSRDAKNLEAENLKLTATIAGLTEESAELEARLEAIDYEMDDERTEYERQYAAFDSQNQRLHKVLEQCEVDMAAQVEQINRMRQYIAEVEGERAILAEQSQFQINWLKENYAMAYKDLDIVLNNNGGHTNLKQRIKYVENLKTQILGLKKENFEYSRDCDRLKHTVSLLKSELDAYKEVNDVDAFRARSRVRGQAALNRSKSAGRKTMAPGTAGAADSAAGGQRSTLERRGAAIANKALEDARQLGQQMLVADD</sequence>
<comment type="caution">
    <text evidence="3">The sequence shown here is derived from an EMBL/GenBank/DDBJ whole genome shotgun (WGS) entry which is preliminary data.</text>
</comment>
<evidence type="ECO:0000313" key="3">
    <source>
        <dbReference type="EMBL" id="KAJ2672033.1"/>
    </source>
</evidence>
<dbReference type="Pfam" id="PF15905">
    <property type="entry name" value="HMMR_N"/>
    <property type="match status" value="1"/>
</dbReference>
<dbReference type="EMBL" id="JANBTW010000090">
    <property type="protein sequence ID" value="KAJ2672033.1"/>
    <property type="molecule type" value="Genomic_DNA"/>
</dbReference>
<dbReference type="Proteomes" id="UP001151518">
    <property type="component" value="Unassembled WGS sequence"/>
</dbReference>
<feature type="region of interest" description="Disordered" evidence="2">
    <location>
        <begin position="54"/>
        <end position="80"/>
    </location>
</feature>
<feature type="region of interest" description="Disordered" evidence="2">
    <location>
        <begin position="1180"/>
        <end position="1210"/>
    </location>
</feature>
<feature type="compositionally biased region" description="Low complexity" evidence="2">
    <location>
        <begin position="1193"/>
        <end position="1206"/>
    </location>
</feature>
<evidence type="ECO:0000313" key="4">
    <source>
        <dbReference type="Proteomes" id="UP001151518"/>
    </source>
</evidence>
<name>A0A9W8KW97_9FUNG</name>
<feature type="coiled-coil region" evidence="1">
    <location>
        <begin position="203"/>
        <end position="480"/>
    </location>
</feature>
<dbReference type="AlphaFoldDB" id="A0A9W8KW97"/>
<feature type="coiled-coil region" evidence="1">
    <location>
        <begin position="104"/>
        <end position="175"/>
    </location>
</feature>
<keyword evidence="1" id="KW-0175">Coiled coil</keyword>
<feature type="coiled-coil region" evidence="1">
    <location>
        <begin position="510"/>
        <end position="747"/>
    </location>
</feature>
<organism evidence="3 4">
    <name type="scientific">Coemansia spiralis</name>
    <dbReference type="NCBI Taxonomy" id="417178"/>
    <lineage>
        <taxon>Eukaryota</taxon>
        <taxon>Fungi</taxon>
        <taxon>Fungi incertae sedis</taxon>
        <taxon>Zoopagomycota</taxon>
        <taxon>Kickxellomycotina</taxon>
        <taxon>Kickxellomycetes</taxon>
        <taxon>Kickxellales</taxon>
        <taxon>Kickxellaceae</taxon>
        <taxon>Coemansia</taxon>
    </lineage>
</organism>
<feature type="compositionally biased region" description="Polar residues" evidence="2">
    <location>
        <begin position="58"/>
        <end position="80"/>
    </location>
</feature>
<feature type="coiled-coil region" evidence="1">
    <location>
        <begin position="937"/>
        <end position="1030"/>
    </location>
</feature>
<gene>
    <name evidence="3" type="ORF">GGI25_005273</name>
</gene>
<evidence type="ECO:0000256" key="2">
    <source>
        <dbReference type="SAM" id="MobiDB-lite"/>
    </source>
</evidence>
<protein>
    <recommendedName>
        <fullName evidence="5">Hyaluronan-mediated motility receptor C-terminal domain-containing protein</fullName>
    </recommendedName>
</protein>
<proteinExistence type="predicted"/>